<dbReference type="AlphaFoldDB" id="A0A7C4KGV5"/>
<feature type="transmembrane region" description="Helical" evidence="2">
    <location>
        <begin position="243"/>
        <end position="262"/>
    </location>
</feature>
<feature type="transmembrane region" description="Helical" evidence="2">
    <location>
        <begin position="169"/>
        <end position="187"/>
    </location>
</feature>
<comment type="caution">
    <text evidence="3">The sequence shown here is derived from an EMBL/GenBank/DDBJ whole genome shotgun (WGS) entry which is preliminary data.</text>
</comment>
<proteinExistence type="predicted"/>
<keyword evidence="2" id="KW-0472">Membrane</keyword>
<feature type="transmembrane region" description="Helical" evidence="2">
    <location>
        <begin position="336"/>
        <end position="355"/>
    </location>
</feature>
<feature type="transmembrane region" description="Helical" evidence="2">
    <location>
        <begin position="310"/>
        <end position="329"/>
    </location>
</feature>
<feature type="transmembrane region" description="Helical" evidence="2">
    <location>
        <begin position="146"/>
        <end position="163"/>
    </location>
</feature>
<organism evidence="3">
    <name type="scientific">Anaerolinea thermolimosa</name>
    <dbReference type="NCBI Taxonomy" id="229919"/>
    <lineage>
        <taxon>Bacteria</taxon>
        <taxon>Bacillati</taxon>
        <taxon>Chloroflexota</taxon>
        <taxon>Anaerolineae</taxon>
        <taxon>Anaerolineales</taxon>
        <taxon>Anaerolineaceae</taxon>
        <taxon>Anaerolinea</taxon>
    </lineage>
</organism>
<keyword evidence="2" id="KW-0812">Transmembrane</keyword>
<evidence type="ECO:0000313" key="3">
    <source>
        <dbReference type="EMBL" id="HGS21116.1"/>
    </source>
</evidence>
<name>A0A7C4KGV5_9CHLR</name>
<keyword evidence="2" id="KW-1133">Transmembrane helix</keyword>
<feature type="transmembrane region" description="Helical" evidence="2">
    <location>
        <begin position="375"/>
        <end position="408"/>
    </location>
</feature>
<feature type="transmembrane region" description="Helical" evidence="2">
    <location>
        <begin position="108"/>
        <end position="134"/>
    </location>
</feature>
<sequence>MILKRFLEWVKAKVAIYTTDRDSFLRFLELCLVIFWAILAGRPFLNLNPDSWPSGREFPFSIVANYFWHDFSTCGLCALWNGMELGGHPALLDLQGAPLHPLMALPTFFWGAVNGGKITIVLSMAITGLAQWWLARLLGVGRWARLWASLLAVVAGSLSGRMINGQVTSVVAIASASLVIPAGFNLATKGSLRAAIIFALALAQTLLAGQDFSLMALLLAILPMALVYSLSNAQYPDRLRKMRLGIGLGVLLSAVYLVPQVVHGNKIDPQILPESLNVQPLEYLPVNLIIRDPEFFHSPQLKKAPDPGLYVNYIGWVPLLLAILALRVYWKEKRFVLLYLVGLIFLCFLAAALIPQRWIESILGITWFTFKRLPTLIATLALLPMLGLAALGLDWALAFGPMVTFGFVPGKEWKTTLSSILLIVPLFWSILSAYRFSALWIRMEDCPRNAKTILKVMTSPSTVWIQWPPNEPYWLVFAREADLKTADTFRGWNLRERTIPPAQVFARRPDETGPGEPVAVLENLVITRNPQVAYALLSFSEEPPLPCRATAYGGSIDVLCNHQKEGMLTVFEHFWPGWRAWIDGKPARLIEGEWLQLDVPPGEHQITFRYLPWDVPLGLALTLIGCGLAVRLWRKDSAREKPSPQVVEVSAQEHGCTQAEDGQDAAQHRGDD</sequence>
<dbReference type="EMBL" id="DSYK01000231">
    <property type="protein sequence ID" value="HGS21116.1"/>
    <property type="molecule type" value="Genomic_DNA"/>
</dbReference>
<accession>A0A7C4KGV5</accession>
<protein>
    <recommendedName>
        <fullName evidence="4">YfhO family protein</fullName>
    </recommendedName>
</protein>
<feature type="transmembrane region" description="Helical" evidence="2">
    <location>
        <begin position="214"/>
        <end position="231"/>
    </location>
</feature>
<feature type="region of interest" description="Disordered" evidence="1">
    <location>
        <begin position="638"/>
        <end position="672"/>
    </location>
</feature>
<feature type="transmembrane region" description="Helical" evidence="2">
    <location>
        <begin position="27"/>
        <end position="45"/>
    </location>
</feature>
<gene>
    <name evidence="3" type="ORF">ENT37_04525</name>
</gene>
<feature type="transmembrane region" description="Helical" evidence="2">
    <location>
        <begin position="192"/>
        <end position="208"/>
    </location>
</feature>
<reference evidence="3" key="1">
    <citation type="journal article" date="2020" name="mSystems">
        <title>Genome- and Community-Level Interaction Insights into Carbon Utilization and Element Cycling Functions of Hydrothermarchaeota in Hydrothermal Sediment.</title>
        <authorList>
            <person name="Zhou Z."/>
            <person name="Liu Y."/>
            <person name="Xu W."/>
            <person name="Pan J."/>
            <person name="Luo Z.H."/>
            <person name="Li M."/>
        </authorList>
    </citation>
    <scope>NUCLEOTIDE SEQUENCE [LARGE SCALE GENOMIC DNA]</scope>
    <source>
        <strain evidence="3">SpSt-573</strain>
    </source>
</reference>
<evidence type="ECO:0008006" key="4">
    <source>
        <dbReference type="Google" id="ProtNLM"/>
    </source>
</evidence>
<evidence type="ECO:0000256" key="2">
    <source>
        <dbReference type="SAM" id="Phobius"/>
    </source>
</evidence>
<evidence type="ECO:0000256" key="1">
    <source>
        <dbReference type="SAM" id="MobiDB-lite"/>
    </source>
</evidence>
<feature type="transmembrane region" description="Helical" evidence="2">
    <location>
        <begin position="420"/>
        <end position="441"/>
    </location>
</feature>